<gene>
    <name evidence="1" type="ORF">AVDCRST_MAG86-4062</name>
</gene>
<feature type="non-terminal residue" evidence="1">
    <location>
        <position position="53"/>
    </location>
</feature>
<feature type="non-terminal residue" evidence="1">
    <location>
        <position position="1"/>
    </location>
</feature>
<reference evidence="1" key="1">
    <citation type="submission" date="2020-02" db="EMBL/GenBank/DDBJ databases">
        <authorList>
            <person name="Meier V. D."/>
        </authorList>
    </citation>
    <scope>NUCLEOTIDE SEQUENCE</scope>
    <source>
        <strain evidence="1">AVDCRST_MAG86</strain>
    </source>
</reference>
<accession>A0A6J4VUD5</accession>
<name>A0A6J4VUD5_9DEIN</name>
<organism evidence="1">
    <name type="scientific">uncultured Truepera sp</name>
    <dbReference type="NCBI Taxonomy" id="543023"/>
    <lineage>
        <taxon>Bacteria</taxon>
        <taxon>Thermotogati</taxon>
        <taxon>Deinococcota</taxon>
        <taxon>Deinococci</taxon>
        <taxon>Trueperales</taxon>
        <taxon>Trueperaceae</taxon>
        <taxon>Truepera</taxon>
        <taxon>environmental samples</taxon>
    </lineage>
</organism>
<sequence>AKGAFYSWQDAGVHRSLAGYRANQHGGSPYVRGGRWRGGRGHSDRVVRPARFV</sequence>
<proteinExistence type="predicted"/>
<dbReference type="AlphaFoldDB" id="A0A6J4VUD5"/>
<evidence type="ECO:0000313" key="1">
    <source>
        <dbReference type="EMBL" id="CAA9588286.1"/>
    </source>
</evidence>
<protein>
    <submittedName>
        <fullName evidence="1">Uncharacterized protein</fullName>
    </submittedName>
</protein>
<dbReference type="EMBL" id="CADCWP010000358">
    <property type="protein sequence ID" value="CAA9588286.1"/>
    <property type="molecule type" value="Genomic_DNA"/>
</dbReference>